<dbReference type="InterPro" id="IPR015424">
    <property type="entry name" value="PyrdxlP-dep_Trfase"/>
</dbReference>
<evidence type="ECO:0000256" key="2">
    <source>
        <dbReference type="ARBA" id="ARBA00022801"/>
    </source>
</evidence>
<evidence type="ECO:0000256" key="4">
    <source>
        <dbReference type="HAMAP-Rule" id="MF_03017"/>
    </source>
</evidence>
<protein>
    <recommendedName>
        <fullName evidence="4 5">Kynureninase</fullName>
        <ecNumber evidence="4 5">3.7.1.3</ecNumber>
    </recommendedName>
    <alternativeName>
        <fullName evidence="4">L-kynurenine hydrolase</fullName>
    </alternativeName>
</protein>
<evidence type="ECO:0000256" key="3">
    <source>
        <dbReference type="ARBA" id="ARBA00022898"/>
    </source>
</evidence>
<comment type="subcellular location">
    <subcellularLocation>
        <location evidence="4 5">Cytoplasm</location>
    </subcellularLocation>
</comment>
<proteinExistence type="inferred from homology"/>
<feature type="binding site" evidence="4">
    <location>
        <position position="323"/>
    </location>
    <ligand>
        <name>pyridoxal 5'-phosphate</name>
        <dbReference type="ChEBI" id="CHEBI:597326"/>
    </ligand>
</feature>
<dbReference type="SUPFAM" id="SSF53383">
    <property type="entry name" value="PLP-dependent transferases"/>
    <property type="match status" value="1"/>
</dbReference>
<dbReference type="GO" id="GO:0030170">
    <property type="term" value="F:pyridoxal phosphate binding"/>
    <property type="evidence" value="ECO:0007669"/>
    <property type="project" value="UniProtKB-UniRule"/>
</dbReference>
<dbReference type="InterPro" id="IPR015422">
    <property type="entry name" value="PyrdxlP-dep_Trfase_small"/>
</dbReference>
<feature type="domain" description="Aminotransferase class V" evidence="7">
    <location>
        <begin position="214"/>
        <end position="321"/>
    </location>
</feature>
<feature type="binding site" evidence="4">
    <location>
        <begin position="183"/>
        <end position="186"/>
    </location>
    <ligand>
        <name>pyridoxal 5'-phosphate</name>
        <dbReference type="ChEBI" id="CHEBI:597326"/>
    </ligand>
</feature>
<dbReference type="AlphaFoldDB" id="T1FQB2"/>
<dbReference type="RefSeq" id="XP_009019926.1">
    <property type="nucleotide sequence ID" value="XM_009021678.1"/>
</dbReference>
<dbReference type="NCBIfam" id="TIGR01814">
    <property type="entry name" value="kynureninase"/>
    <property type="match status" value="1"/>
</dbReference>
<dbReference type="GO" id="GO:0043420">
    <property type="term" value="P:anthranilate metabolic process"/>
    <property type="evidence" value="ECO:0000318"/>
    <property type="project" value="GO_Central"/>
</dbReference>
<reference evidence="8 10" key="2">
    <citation type="journal article" date="2013" name="Nature">
        <title>Insights into bilaterian evolution from three spiralian genomes.</title>
        <authorList>
            <person name="Simakov O."/>
            <person name="Marletaz F."/>
            <person name="Cho S.J."/>
            <person name="Edsinger-Gonzales E."/>
            <person name="Havlak P."/>
            <person name="Hellsten U."/>
            <person name="Kuo D.H."/>
            <person name="Larsson T."/>
            <person name="Lv J."/>
            <person name="Arendt D."/>
            <person name="Savage R."/>
            <person name="Osoegawa K."/>
            <person name="de Jong P."/>
            <person name="Grimwood J."/>
            <person name="Chapman J.A."/>
            <person name="Shapiro H."/>
            <person name="Aerts A."/>
            <person name="Otillar R.P."/>
            <person name="Terry A.Y."/>
            <person name="Boore J.L."/>
            <person name="Grigoriev I.V."/>
            <person name="Lindberg D.R."/>
            <person name="Seaver E.C."/>
            <person name="Weisblat D.A."/>
            <person name="Putnam N.H."/>
            <person name="Rokhsar D.S."/>
        </authorList>
    </citation>
    <scope>NUCLEOTIDE SEQUENCE</scope>
</reference>
<name>T1FQB2_HELRO</name>
<dbReference type="Gene3D" id="3.90.1150.10">
    <property type="entry name" value="Aspartate Aminotransferase, domain 1"/>
    <property type="match status" value="1"/>
</dbReference>
<reference evidence="10" key="1">
    <citation type="submission" date="2012-12" db="EMBL/GenBank/DDBJ databases">
        <authorList>
            <person name="Hellsten U."/>
            <person name="Grimwood J."/>
            <person name="Chapman J.A."/>
            <person name="Shapiro H."/>
            <person name="Aerts A."/>
            <person name="Otillar R.P."/>
            <person name="Terry A.Y."/>
            <person name="Boore J.L."/>
            <person name="Simakov O."/>
            <person name="Marletaz F."/>
            <person name="Cho S.-J."/>
            <person name="Edsinger-Gonzales E."/>
            <person name="Havlak P."/>
            <person name="Kuo D.-H."/>
            <person name="Larsson T."/>
            <person name="Lv J."/>
            <person name="Arendt D."/>
            <person name="Savage R."/>
            <person name="Osoegawa K."/>
            <person name="de Jong P."/>
            <person name="Lindberg D.R."/>
            <person name="Seaver E.C."/>
            <person name="Weisblat D.A."/>
            <person name="Putnam N.H."/>
            <person name="Grigoriev I.V."/>
            <person name="Rokhsar D.S."/>
        </authorList>
    </citation>
    <scope>NUCLEOTIDE SEQUENCE</scope>
</reference>
<gene>
    <name evidence="9" type="primary">20211009</name>
    <name evidence="4" type="synonym">KYNU</name>
    <name evidence="8" type="ORF">HELRODRAFT_188733</name>
</gene>
<dbReference type="Pfam" id="PF22580">
    <property type="entry name" value="KYNU_C"/>
    <property type="match status" value="1"/>
</dbReference>
<comment type="cofactor">
    <cofactor evidence="4 5">
        <name>pyridoxal 5'-phosphate</name>
        <dbReference type="ChEBI" id="CHEBI:597326"/>
    </cofactor>
</comment>
<comment type="pathway">
    <text evidence="4 5">Cofactor biosynthesis; NAD(+) biosynthesis; quinolinate from L-kynurenine: step 2/3.</text>
</comment>
<dbReference type="Proteomes" id="UP000015101">
    <property type="component" value="Unassembled WGS sequence"/>
</dbReference>
<reference evidence="9" key="3">
    <citation type="submission" date="2015-06" db="UniProtKB">
        <authorList>
            <consortium name="EnsemblMetazoa"/>
        </authorList>
    </citation>
    <scope>IDENTIFICATION</scope>
</reference>
<dbReference type="OrthoDB" id="5978656at2759"/>
<dbReference type="PANTHER" id="PTHR14084:SF0">
    <property type="entry name" value="KYNURENINASE"/>
    <property type="match status" value="1"/>
</dbReference>
<evidence type="ECO:0000313" key="8">
    <source>
        <dbReference type="EMBL" id="ESO02518.1"/>
    </source>
</evidence>
<evidence type="ECO:0000313" key="10">
    <source>
        <dbReference type="Proteomes" id="UP000015101"/>
    </source>
</evidence>
<keyword evidence="10" id="KW-1185">Reference proteome</keyword>
<dbReference type="GO" id="GO:0034354">
    <property type="term" value="P:'de novo' NAD+ biosynthetic process from L-tryptophan"/>
    <property type="evidence" value="ECO:0007669"/>
    <property type="project" value="UniProtKB-UniRule"/>
</dbReference>
<dbReference type="GO" id="GO:0005737">
    <property type="term" value="C:cytoplasm"/>
    <property type="evidence" value="ECO:0000318"/>
    <property type="project" value="GO_Central"/>
</dbReference>
<keyword evidence="6" id="KW-0175">Coiled coil</keyword>
<keyword evidence="1 4" id="KW-0662">Pyridine nucleotide biosynthesis</keyword>
<dbReference type="GO" id="GO:0019441">
    <property type="term" value="P:L-tryptophan catabolic process to kynurenine"/>
    <property type="evidence" value="ECO:0000318"/>
    <property type="project" value="GO_Central"/>
</dbReference>
<comment type="catalytic activity">
    <reaction evidence="5">
        <text>3-hydroxy-L-kynurenine + H2O = 3-hydroxyanthranilate + L-alanine + H(+)</text>
        <dbReference type="Rhea" id="RHEA:25143"/>
        <dbReference type="ChEBI" id="CHEBI:15377"/>
        <dbReference type="ChEBI" id="CHEBI:15378"/>
        <dbReference type="ChEBI" id="CHEBI:36559"/>
        <dbReference type="ChEBI" id="CHEBI:57972"/>
        <dbReference type="ChEBI" id="CHEBI:58125"/>
        <dbReference type="EC" id="3.7.1.3"/>
    </reaction>
</comment>
<dbReference type="Pfam" id="PF00266">
    <property type="entry name" value="Aminotran_5"/>
    <property type="match status" value="1"/>
</dbReference>
<dbReference type="EC" id="3.7.1.3" evidence="4 5"/>
<comment type="similarity">
    <text evidence="4 5">Belongs to the kynureninase family.</text>
</comment>
<dbReference type="InterPro" id="IPR000192">
    <property type="entry name" value="Aminotrans_V_dom"/>
</dbReference>
<sequence>MDAKLPFEILKEKEEQFNLSMLDENFARKLDEHDNLKKFRDMFHYPKKKDLYCVDADLLKGKEKEEDKEIKEKKEEDIDKKEDEECLYLCGHSLGLMPKLTGQYVQRELDKWRTVGVEGHTHGDLPWAWCDELLLESNARLIGALPNEVSMMNGLTVNQHLLLISFYQPTSQRYKILLEKQAFPSDHYCIESQIRQRGLNPEECMVIVGPREGEYLLRHEDILEAIEKEGDSIAVVILGGVQYFTGQLLNMQAIAKAGHAKGCYVGFDLAHAVGNVPLKLHDWDVDFACWCTYKYLCSGAGGIAGVYIHQKFENVEMPKLLGWWGHKMETRFFMNNKMDLIPGALGYRISNTPGLLTACLQGSLHVYDQTSMEDFRAKSLLMSAYFEHLLLTKYGKNRQNVSENVNVSGVQSRKEFSVDIITPRNPFERGCQFSITTNTGVLPLFKELSRRGVLLDKREPNVLRLSFNPLYNKYMDIYKFLLVLDDCIHCILNSV</sequence>
<keyword evidence="4 5" id="KW-0963">Cytoplasm</keyword>
<organism evidence="9 10">
    <name type="scientific">Helobdella robusta</name>
    <name type="common">Californian leech</name>
    <dbReference type="NCBI Taxonomy" id="6412"/>
    <lineage>
        <taxon>Eukaryota</taxon>
        <taxon>Metazoa</taxon>
        <taxon>Spiralia</taxon>
        <taxon>Lophotrochozoa</taxon>
        <taxon>Annelida</taxon>
        <taxon>Clitellata</taxon>
        <taxon>Hirudinea</taxon>
        <taxon>Rhynchobdellida</taxon>
        <taxon>Glossiphoniidae</taxon>
        <taxon>Helobdella</taxon>
    </lineage>
</organism>
<feature type="binding site" evidence="4">
    <location>
        <position position="293"/>
    </location>
    <ligand>
        <name>pyridoxal 5'-phosphate</name>
        <dbReference type="ChEBI" id="CHEBI:597326"/>
    </ligand>
</feature>
<evidence type="ECO:0000259" key="7">
    <source>
        <dbReference type="Pfam" id="PF00266"/>
    </source>
</evidence>
<comment type="subunit">
    <text evidence="4 5">Homodimer.</text>
</comment>
<dbReference type="Gene3D" id="3.40.640.10">
    <property type="entry name" value="Type I PLP-dependent aspartate aminotransferase-like (Major domain)"/>
    <property type="match status" value="1"/>
</dbReference>
<feature type="coiled-coil region" evidence="6">
    <location>
        <begin position="56"/>
        <end position="84"/>
    </location>
</feature>
<evidence type="ECO:0000256" key="5">
    <source>
        <dbReference type="PIRNR" id="PIRNR038800"/>
    </source>
</evidence>
<comment type="catalytic activity">
    <reaction evidence="4 5">
        <text>L-kynurenine + H2O = anthranilate + L-alanine + H(+)</text>
        <dbReference type="Rhea" id="RHEA:16813"/>
        <dbReference type="ChEBI" id="CHEBI:15377"/>
        <dbReference type="ChEBI" id="CHEBI:15378"/>
        <dbReference type="ChEBI" id="CHEBI:16567"/>
        <dbReference type="ChEBI" id="CHEBI:57959"/>
        <dbReference type="ChEBI" id="CHEBI:57972"/>
        <dbReference type="EC" id="3.7.1.3"/>
    </reaction>
</comment>
<keyword evidence="3 4" id="KW-0663">Pyridoxal phosphate</keyword>
<comment type="caution">
    <text evidence="4">Lacks conserved residue(s) required for the propagation of feature annotation.</text>
</comment>
<dbReference type="HAMAP" id="MF_01970">
    <property type="entry name" value="Kynureninase"/>
    <property type="match status" value="1"/>
</dbReference>
<feature type="binding site" evidence="4">
    <location>
        <position position="271"/>
    </location>
    <ligand>
        <name>pyridoxal 5'-phosphate</name>
        <dbReference type="ChEBI" id="CHEBI:597326"/>
    </ligand>
</feature>
<dbReference type="EMBL" id="KB096742">
    <property type="protein sequence ID" value="ESO02518.1"/>
    <property type="molecule type" value="Genomic_DNA"/>
</dbReference>
<dbReference type="UniPathway" id="UPA00253">
    <property type="reaction ID" value="UER00329"/>
</dbReference>
<feature type="binding site" evidence="4">
    <location>
        <position position="351"/>
    </location>
    <ligand>
        <name>pyridoxal 5'-phosphate</name>
        <dbReference type="ChEBI" id="CHEBI:597326"/>
    </ligand>
</feature>
<dbReference type="CTD" id="20211009"/>
<dbReference type="KEGG" id="hro:HELRODRAFT_188733"/>
<dbReference type="GeneID" id="20211009"/>
<dbReference type="InterPro" id="IPR010111">
    <property type="entry name" value="Kynureninase"/>
</dbReference>
<dbReference type="PIRSF" id="PIRSF038800">
    <property type="entry name" value="KYNU"/>
    <property type="match status" value="1"/>
</dbReference>
<dbReference type="EnsemblMetazoa" id="HelroT188733">
    <property type="protein sequence ID" value="HelroP188733"/>
    <property type="gene ID" value="HelroG188733"/>
</dbReference>
<dbReference type="UniPathway" id="UPA00334">
    <property type="reaction ID" value="UER00455"/>
</dbReference>
<evidence type="ECO:0000313" key="9">
    <source>
        <dbReference type="EnsemblMetazoa" id="HelroP188733"/>
    </source>
</evidence>
<feature type="binding site" evidence="4">
    <location>
        <position position="155"/>
    </location>
    <ligand>
        <name>pyridoxal 5'-phosphate</name>
        <dbReference type="ChEBI" id="CHEBI:597326"/>
    </ligand>
</feature>
<evidence type="ECO:0000256" key="6">
    <source>
        <dbReference type="SAM" id="Coils"/>
    </source>
</evidence>
<feature type="modified residue" description="N6-(pyridoxal phosphate)lysine" evidence="4">
    <location>
        <position position="294"/>
    </location>
</feature>
<dbReference type="FunFam" id="3.40.640.10:FF:000031">
    <property type="entry name" value="Kynureninase"/>
    <property type="match status" value="1"/>
</dbReference>
<feature type="binding site" evidence="4">
    <location>
        <position position="156"/>
    </location>
    <ligand>
        <name>pyridoxal 5'-phosphate</name>
        <dbReference type="ChEBI" id="CHEBI:597326"/>
    </ligand>
</feature>
<comment type="function">
    <text evidence="4 5">Catalyzes the cleavage of L-kynurenine (L-Kyn) and L-3-hydroxykynurenine (L-3OHKyn) into anthranilic acid (AA) and 3-hydroxyanthranilic acid (3-OHAA), respectively.</text>
</comment>
<dbReference type="PANTHER" id="PTHR14084">
    <property type="entry name" value="KYNURENINASE"/>
    <property type="match status" value="1"/>
</dbReference>
<dbReference type="STRING" id="6412.T1FQB2"/>
<dbReference type="InParanoid" id="T1FQB2"/>
<dbReference type="EMBL" id="AMQM01000918">
    <property type="status" value="NOT_ANNOTATED_CDS"/>
    <property type="molecule type" value="Genomic_DNA"/>
</dbReference>
<dbReference type="GO" id="GO:0019805">
    <property type="term" value="P:quinolinate biosynthetic process"/>
    <property type="evidence" value="ECO:0007669"/>
    <property type="project" value="UniProtKB-UniRule"/>
</dbReference>
<keyword evidence="2 4" id="KW-0378">Hydrolase</keyword>
<dbReference type="OMA" id="LPGWNSH"/>
<dbReference type="GO" id="GO:0030429">
    <property type="term" value="F:kynureninase activity"/>
    <property type="evidence" value="ECO:0000318"/>
    <property type="project" value="GO_Central"/>
</dbReference>
<feature type="binding site" evidence="4">
    <location>
        <position position="268"/>
    </location>
    <ligand>
        <name>pyridoxal 5'-phosphate</name>
        <dbReference type="ChEBI" id="CHEBI:597326"/>
    </ligand>
</feature>
<evidence type="ECO:0000256" key="1">
    <source>
        <dbReference type="ARBA" id="ARBA00022642"/>
    </source>
</evidence>
<dbReference type="eggNOG" id="KOG3846">
    <property type="taxonomic scope" value="Eukaryota"/>
</dbReference>
<dbReference type="GO" id="GO:0097053">
    <property type="term" value="P:L-kynurenine catabolic process"/>
    <property type="evidence" value="ECO:0007669"/>
    <property type="project" value="UniProtKB-UniRule"/>
</dbReference>
<dbReference type="InterPro" id="IPR015421">
    <property type="entry name" value="PyrdxlP-dep_Trfase_major"/>
</dbReference>
<comment type="pathway">
    <text evidence="4 5">Amino-acid degradation; L-kynurenine degradation; L-alanine and anthranilate from L-kynurenine: step 1/1.</text>
</comment>
<dbReference type="HOGENOM" id="CLU_003433_4_0_1"/>
<accession>T1FQB2</accession>